<dbReference type="Pfam" id="PF01464">
    <property type="entry name" value="SLT"/>
    <property type="match status" value="1"/>
</dbReference>
<evidence type="ECO:0000259" key="4">
    <source>
        <dbReference type="Pfam" id="PF01464"/>
    </source>
</evidence>
<dbReference type="RefSeq" id="WP_289962049.1">
    <property type="nucleotide sequence ID" value="NZ_JAUEOZ010000001.1"/>
</dbReference>
<dbReference type="EMBL" id="JAUEOZ010000001">
    <property type="protein sequence ID" value="MDN2481959.1"/>
    <property type="molecule type" value="Genomic_DNA"/>
</dbReference>
<comment type="similarity">
    <text evidence="1">Belongs to the transglycosylase Slt family.</text>
</comment>
<dbReference type="InterPro" id="IPR012289">
    <property type="entry name" value="Lytic_TGlycosylase_superhlx_L"/>
</dbReference>
<evidence type="ECO:0000256" key="3">
    <source>
        <dbReference type="SAM" id="SignalP"/>
    </source>
</evidence>
<evidence type="ECO:0000313" key="6">
    <source>
        <dbReference type="EMBL" id="MDN2481959.1"/>
    </source>
</evidence>
<gene>
    <name evidence="6" type="primary">sltY</name>
    <name evidence="6" type="ORF">QWJ08_11220</name>
</gene>
<dbReference type="Pfam" id="PF14718">
    <property type="entry name" value="SLT_L"/>
    <property type="match status" value="1"/>
</dbReference>
<dbReference type="Gene3D" id="1.10.530.10">
    <property type="match status" value="1"/>
</dbReference>
<evidence type="ECO:0000259" key="5">
    <source>
        <dbReference type="Pfam" id="PF14718"/>
    </source>
</evidence>
<keyword evidence="6" id="KW-0456">Lyase</keyword>
<proteinExistence type="inferred from homology"/>
<dbReference type="PANTHER" id="PTHR37423">
    <property type="entry name" value="SOLUBLE LYTIC MUREIN TRANSGLYCOSYLASE-RELATED"/>
    <property type="match status" value="1"/>
</dbReference>
<accession>A0ABT7Y1P0</accession>
<dbReference type="InterPro" id="IPR037061">
    <property type="entry name" value="Lytic_TGlycoase_superhlx_L_sf"/>
</dbReference>
<dbReference type="InterPro" id="IPR023346">
    <property type="entry name" value="Lysozyme-like_dom_sf"/>
</dbReference>
<dbReference type="SUPFAM" id="SSF53955">
    <property type="entry name" value="Lysozyme-like"/>
    <property type="match status" value="1"/>
</dbReference>
<evidence type="ECO:0000256" key="2">
    <source>
        <dbReference type="ARBA" id="ARBA00022729"/>
    </source>
</evidence>
<dbReference type="GO" id="GO:0016829">
    <property type="term" value="F:lyase activity"/>
    <property type="evidence" value="ECO:0007669"/>
    <property type="project" value="UniProtKB-KW"/>
</dbReference>
<organism evidence="6 7">
    <name type="scientific">Vibrio agarivorans</name>
    <dbReference type="NCBI Taxonomy" id="153622"/>
    <lineage>
        <taxon>Bacteria</taxon>
        <taxon>Pseudomonadati</taxon>
        <taxon>Pseudomonadota</taxon>
        <taxon>Gammaproteobacteria</taxon>
        <taxon>Vibrionales</taxon>
        <taxon>Vibrionaceae</taxon>
        <taxon>Vibrio</taxon>
    </lineage>
</organism>
<name>A0ABT7Y1P0_9VIBR</name>
<comment type="caution">
    <text evidence="6">The sequence shown here is derived from an EMBL/GenBank/DDBJ whole genome shotgun (WGS) entry which is preliminary data.</text>
</comment>
<dbReference type="PANTHER" id="PTHR37423:SF5">
    <property type="entry name" value="SOLUBLE LYTIC MUREIN TRANSGLYCOSYLASE"/>
    <property type="match status" value="1"/>
</dbReference>
<evidence type="ECO:0000313" key="7">
    <source>
        <dbReference type="Proteomes" id="UP001169719"/>
    </source>
</evidence>
<evidence type="ECO:0000256" key="1">
    <source>
        <dbReference type="ARBA" id="ARBA00007734"/>
    </source>
</evidence>
<keyword evidence="2 3" id="KW-0732">Signal</keyword>
<dbReference type="Gene3D" id="1.10.1240.20">
    <property type="entry name" value="Lytic transglycosylase, superhelical linker domain"/>
    <property type="match status" value="1"/>
</dbReference>
<dbReference type="InterPro" id="IPR008258">
    <property type="entry name" value="Transglycosylase_SLT_dom_1"/>
</dbReference>
<dbReference type="Gene3D" id="1.25.20.10">
    <property type="entry name" value="Bacterial muramidases"/>
    <property type="match status" value="1"/>
</dbReference>
<feature type="signal peptide" evidence="3">
    <location>
        <begin position="1"/>
        <end position="24"/>
    </location>
</feature>
<protein>
    <submittedName>
        <fullName evidence="6">Murein transglycosylase</fullName>
        <ecNumber evidence="6">4.2.2.-</ecNumber>
    </submittedName>
</protein>
<reference evidence="6" key="1">
    <citation type="submission" date="2024-05" db="EMBL/GenBank/DDBJ databases">
        <title>Genome Sequences of Four Agar- Degrading Marine Bacteria.</title>
        <authorList>
            <person name="Phillips E.K."/>
            <person name="Shaffer J.C."/>
            <person name="Henson M.W."/>
            <person name="Temperton B."/>
            <person name="Thrash C.J."/>
            <person name="Martin M.O."/>
        </authorList>
    </citation>
    <scope>NUCLEOTIDE SEQUENCE</scope>
    <source>
        <strain evidence="6">EKP203</strain>
    </source>
</reference>
<feature type="chain" id="PRO_5045054871" evidence="3">
    <location>
        <begin position="25"/>
        <end position="640"/>
    </location>
</feature>
<sequence>MKRLRAARLALYSLLSVCALSSVAATLDEQRELYDDAQALLDMRQVERYQSMRSQIASYPLTPYVDYRSFLVDLAERTPGEVKQFVSDHNTFPFSTRIRPTYLDALAKRQRWQDWLTFQPTLPNGERYQCQFYVAKLKTGETDNAYSGARTLWQSGSSVNEACDPLFNAWADSGQRTEQDILQRMLLAFEARNGSLMSYLAKQLETSKGKQQAQTMLELNKKPQSVTTFTQQQASNEFTQQQAVISLQKLARADVAQMPSILDKIKSGFLSQLQLQDVKDYSAFRLMNTTDNDLLRWRDNAIMASSNEKLIERRVRLAIGQADWQGVLDWSSKLTADNQSSLRWTYWQARANKALGKNQQAQSQLESLLGERNFYSVAAAVALNRDYQYPTTTVTLDKAVLTPYNEALIRIEELIKRDKIAAAKSEWRYLLNRVSQSEKEMLAAYAGSKRWHHLTVTATIAGKMWDNTTLRFPSAHKWWFNFYAQRHELDVVTLLSLARQESALDVDARSPVGARGIMQIMPATAKHTARKYKISYKNSDELYLVQKNIEIGSQYLKSLMEQYDNNRIYSLAAYNAGPGRVRQWRERSNNQLDVFAFIESIPFYETRGYVQNILMFETYYRGNMGKPNAFLTQQELNARY</sequence>
<dbReference type="NCBIfam" id="NF008631">
    <property type="entry name" value="PRK11619.1"/>
    <property type="match status" value="1"/>
</dbReference>
<feature type="domain" description="Transglycosylase SLT" evidence="4">
    <location>
        <begin position="480"/>
        <end position="591"/>
    </location>
</feature>
<keyword evidence="7" id="KW-1185">Reference proteome</keyword>
<dbReference type="EC" id="4.2.2.-" evidence="6"/>
<dbReference type="InterPro" id="IPR008939">
    <property type="entry name" value="Lytic_TGlycosylase_superhlx_U"/>
</dbReference>
<dbReference type="SUPFAM" id="SSF48435">
    <property type="entry name" value="Bacterial muramidases"/>
    <property type="match status" value="1"/>
</dbReference>
<dbReference type="Proteomes" id="UP001169719">
    <property type="component" value="Unassembled WGS sequence"/>
</dbReference>
<feature type="domain" description="Lytic transglycosylase superhelical linker" evidence="5">
    <location>
        <begin position="406"/>
        <end position="467"/>
    </location>
</feature>
<dbReference type="CDD" id="cd13401">
    <property type="entry name" value="Slt70-like"/>
    <property type="match status" value="1"/>
</dbReference>